<name>A0ABP3J758_9ACTN</name>
<gene>
    <name evidence="1" type="ORF">GCM10009544_04010</name>
</gene>
<dbReference type="EMBL" id="BAAAHB010000002">
    <property type="protein sequence ID" value="GAA0444433.1"/>
    <property type="molecule type" value="Genomic_DNA"/>
</dbReference>
<dbReference type="RefSeq" id="WP_344084415.1">
    <property type="nucleotide sequence ID" value="NZ_BAAAHB010000002.1"/>
</dbReference>
<comment type="caution">
    <text evidence="1">The sequence shown here is derived from an EMBL/GenBank/DDBJ whole genome shotgun (WGS) entry which is preliminary data.</text>
</comment>
<evidence type="ECO:0000313" key="1">
    <source>
        <dbReference type="EMBL" id="GAA0444433.1"/>
    </source>
</evidence>
<dbReference type="Proteomes" id="UP001499895">
    <property type="component" value="Unassembled WGS sequence"/>
</dbReference>
<keyword evidence="2" id="KW-1185">Reference proteome</keyword>
<protein>
    <submittedName>
        <fullName evidence="1">Uncharacterized protein</fullName>
    </submittedName>
</protein>
<accession>A0ABP3J758</accession>
<organism evidence="1 2">
    <name type="scientific">Streptomyces stramineus</name>
    <dbReference type="NCBI Taxonomy" id="173861"/>
    <lineage>
        <taxon>Bacteria</taxon>
        <taxon>Bacillati</taxon>
        <taxon>Actinomycetota</taxon>
        <taxon>Actinomycetes</taxon>
        <taxon>Kitasatosporales</taxon>
        <taxon>Streptomycetaceae</taxon>
        <taxon>Streptomyces</taxon>
    </lineage>
</organism>
<reference evidence="2" key="1">
    <citation type="journal article" date="2019" name="Int. J. Syst. Evol. Microbiol.">
        <title>The Global Catalogue of Microorganisms (GCM) 10K type strain sequencing project: providing services to taxonomists for standard genome sequencing and annotation.</title>
        <authorList>
            <consortium name="The Broad Institute Genomics Platform"/>
            <consortium name="The Broad Institute Genome Sequencing Center for Infectious Disease"/>
            <person name="Wu L."/>
            <person name="Ma J."/>
        </authorList>
    </citation>
    <scope>NUCLEOTIDE SEQUENCE [LARGE SCALE GENOMIC DNA]</scope>
    <source>
        <strain evidence="2">JCM 10649</strain>
    </source>
</reference>
<proteinExistence type="predicted"/>
<evidence type="ECO:0000313" key="2">
    <source>
        <dbReference type="Proteomes" id="UP001499895"/>
    </source>
</evidence>
<sequence length="60" mass="6866">MRRGWEPEDLIEVWTLLEEEQHRVRHSGGGKARSGPFPHDLQPDALCEELIEAGQARPSF</sequence>